<reference evidence="2" key="1">
    <citation type="submission" date="2020-05" db="EMBL/GenBank/DDBJ databases">
        <authorList>
            <person name="Chiriac C."/>
            <person name="Salcher M."/>
            <person name="Ghai R."/>
            <person name="Kavagutti S V."/>
        </authorList>
    </citation>
    <scope>NUCLEOTIDE SEQUENCE</scope>
</reference>
<dbReference type="InterPro" id="IPR045057">
    <property type="entry name" value="Gcn5-rel_NAT"/>
</dbReference>
<dbReference type="InterPro" id="IPR031165">
    <property type="entry name" value="GNAT_YJDJ"/>
</dbReference>
<proteinExistence type="predicted"/>
<dbReference type="PANTHER" id="PTHR31435">
    <property type="entry name" value="PROTEIN NATD1"/>
    <property type="match status" value="1"/>
</dbReference>
<accession>A0A6J6D809</accession>
<gene>
    <name evidence="2" type="ORF">UFOPK1561_00748</name>
</gene>
<name>A0A6J6D809_9ZZZZ</name>
<dbReference type="InterPro" id="IPR016181">
    <property type="entry name" value="Acyl_CoA_acyltransferase"/>
</dbReference>
<dbReference type="Gene3D" id="3.40.630.30">
    <property type="match status" value="1"/>
</dbReference>
<dbReference type="EMBL" id="CAEZSZ010000089">
    <property type="protein sequence ID" value="CAB4558393.1"/>
    <property type="molecule type" value="Genomic_DNA"/>
</dbReference>
<dbReference type="AlphaFoldDB" id="A0A6J6D809"/>
<dbReference type="Pfam" id="PF14542">
    <property type="entry name" value="Acetyltransf_CG"/>
    <property type="match status" value="1"/>
</dbReference>
<organism evidence="2">
    <name type="scientific">freshwater metagenome</name>
    <dbReference type="NCBI Taxonomy" id="449393"/>
    <lineage>
        <taxon>unclassified sequences</taxon>
        <taxon>metagenomes</taxon>
        <taxon>ecological metagenomes</taxon>
    </lineage>
</organism>
<dbReference type="SUPFAM" id="SSF55729">
    <property type="entry name" value="Acyl-CoA N-acyltransferases (Nat)"/>
    <property type="match status" value="1"/>
</dbReference>
<sequence>MTPTVTHLAAQHRYEIATDVDGADKIVGHLDYEVRPGEIHFTSTQVTPSQRGKNLAAMLTKFALDDVRAKGNLKVVPVCSYTVRYMELHPETQDLLLNPIEEAIAFCALPPLNKTAL</sequence>
<dbReference type="PROSITE" id="PS51729">
    <property type="entry name" value="GNAT_YJDJ"/>
    <property type="match status" value="1"/>
</dbReference>
<evidence type="ECO:0000259" key="1">
    <source>
        <dbReference type="PROSITE" id="PS51729"/>
    </source>
</evidence>
<dbReference type="PANTHER" id="PTHR31435:SF9">
    <property type="entry name" value="PROTEIN NATD1"/>
    <property type="match status" value="1"/>
</dbReference>
<evidence type="ECO:0000313" key="2">
    <source>
        <dbReference type="EMBL" id="CAB4558393.1"/>
    </source>
</evidence>
<protein>
    <submittedName>
        <fullName evidence="2">Unannotated protein</fullName>
    </submittedName>
</protein>
<feature type="domain" description="N-acetyltransferase" evidence="1">
    <location>
        <begin position="6"/>
        <end position="97"/>
    </location>
</feature>